<evidence type="ECO:0000256" key="1">
    <source>
        <dbReference type="SAM" id="MobiDB-lite"/>
    </source>
</evidence>
<name>A0A6G0NYM8_9STRA</name>
<sequence length="375" mass="40638">MSDLASDDSSSQSSDPSDSQASLVPLAQSVEGVSATPIVDLKLDSPPPTDLPPSRTPEIPSASPSTAASSTLSPMAPRPASSVGVDAFGVPLAIRHHRQDRGRNDVWELAHQLDEPYNSLATRSQAHRVGRRLASLEHTSNVKAHMVSAHGDHRLGKTEASKKLETAVRHLDGAISREAAFENKRAASAKVDDRVSKRKVTIQRLWVPSQREIGIFISQWLISAGMPHHTVATEEFKLLIQRLTGDSGATILAASTFRDLLLAVFAKFCKMTKGLLMREFKAVLGLPFLNLHHDGWTTANGRVGATGTLASFVDASWTFHEVALLLTVGHNSHASADVHKMICSRMKSVYEVDIDPMIQFTILDTTASARKVQAL</sequence>
<feature type="region of interest" description="Disordered" evidence="1">
    <location>
        <begin position="1"/>
        <end position="80"/>
    </location>
</feature>
<dbReference type="AlphaFoldDB" id="A0A6G0NYM8"/>
<protein>
    <recommendedName>
        <fullName evidence="4">DUF659 domain-containing protein</fullName>
    </recommendedName>
</protein>
<feature type="compositionally biased region" description="Pro residues" evidence="1">
    <location>
        <begin position="45"/>
        <end position="55"/>
    </location>
</feature>
<evidence type="ECO:0008006" key="4">
    <source>
        <dbReference type="Google" id="ProtNLM"/>
    </source>
</evidence>
<comment type="caution">
    <text evidence="2">The sequence shown here is derived from an EMBL/GenBank/DDBJ whole genome shotgun (WGS) entry which is preliminary data.</text>
</comment>
<feature type="compositionally biased region" description="Low complexity" evidence="1">
    <location>
        <begin position="1"/>
        <end position="23"/>
    </location>
</feature>
<dbReference type="EMBL" id="QXGC01000605">
    <property type="protein sequence ID" value="KAE9227961.1"/>
    <property type="molecule type" value="Genomic_DNA"/>
</dbReference>
<accession>A0A6G0NYM8</accession>
<organism evidence="2 3">
    <name type="scientific">Phytophthora fragariae</name>
    <dbReference type="NCBI Taxonomy" id="53985"/>
    <lineage>
        <taxon>Eukaryota</taxon>
        <taxon>Sar</taxon>
        <taxon>Stramenopiles</taxon>
        <taxon>Oomycota</taxon>
        <taxon>Peronosporomycetes</taxon>
        <taxon>Peronosporales</taxon>
        <taxon>Peronosporaceae</taxon>
        <taxon>Phytophthora</taxon>
    </lineage>
</organism>
<evidence type="ECO:0000313" key="3">
    <source>
        <dbReference type="Proteomes" id="UP000476176"/>
    </source>
</evidence>
<evidence type="ECO:0000313" key="2">
    <source>
        <dbReference type="EMBL" id="KAE9227961.1"/>
    </source>
</evidence>
<dbReference type="Proteomes" id="UP000476176">
    <property type="component" value="Unassembled WGS sequence"/>
</dbReference>
<proteinExistence type="predicted"/>
<reference evidence="2 3" key="1">
    <citation type="submission" date="2018-09" db="EMBL/GenBank/DDBJ databases">
        <title>Genomic investigation of the strawberry pathogen Phytophthora fragariae indicates pathogenicity is determined by transcriptional variation in three key races.</title>
        <authorList>
            <person name="Adams T.M."/>
            <person name="Armitage A.D."/>
            <person name="Sobczyk M.K."/>
            <person name="Bates H.J."/>
            <person name="Dunwell J.M."/>
            <person name="Nellist C.F."/>
            <person name="Harrison R.J."/>
        </authorList>
    </citation>
    <scope>NUCLEOTIDE SEQUENCE [LARGE SCALE GENOMIC DNA]</scope>
    <source>
        <strain evidence="2 3">BC-23</strain>
    </source>
</reference>
<gene>
    <name evidence="2" type="ORF">PF004_g11198</name>
</gene>
<feature type="compositionally biased region" description="Low complexity" evidence="1">
    <location>
        <begin position="56"/>
        <end position="75"/>
    </location>
</feature>